<dbReference type="InterPro" id="IPR003526">
    <property type="entry name" value="MECDP_synthase"/>
</dbReference>
<dbReference type="Proteomes" id="UP001199816">
    <property type="component" value="Unassembled WGS sequence"/>
</dbReference>
<accession>A0ABS8PYU2</accession>
<feature type="site" description="Transition state stabilizer" evidence="7">
    <location>
        <position position="135"/>
    </location>
</feature>
<feature type="domain" description="2-C-methyl-D-erythritol 2,4-cyclodiphosphate synthase" evidence="9">
    <location>
        <begin position="3"/>
        <end position="156"/>
    </location>
</feature>
<evidence type="ECO:0000256" key="3">
    <source>
        <dbReference type="ARBA" id="ARBA00012579"/>
    </source>
</evidence>
<feature type="site" description="Transition state stabilizer" evidence="7">
    <location>
        <position position="36"/>
    </location>
</feature>
<keyword evidence="11" id="KW-1185">Reference proteome</keyword>
<dbReference type="GO" id="GO:0008685">
    <property type="term" value="F:2-C-methyl-D-erythritol 2,4-cyclodiphosphate synthase activity"/>
    <property type="evidence" value="ECO:0007669"/>
    <property type="project" value="UniProtKB-EC"/>
</dbReference>
<protein>
    <recommendedName>
        <fullName evidence="3 7">2-C-methyl-D-erythritol 2,4-cyclodiphosphate synthase</fullName>
        <shortName evidence="7">MECDP-synthase</shortName>
        <shortName evidence="7">MECPP-synthase</shortName>
        <shortName evidence="7">MECPS</shortName>
        <ecNumber evidence="3 7">4.6.1.12</ecNumber>
    </recommendedName>
</protein>
<dbReference type="NCBIfam" id="TIGR00151">
    <property type="entry name" value="ispF"/>
    <property type="match status" value="1"/>
</dbReference>
<proteinExistence type="inferred from homology"/>
<comment type="caution">
    <text evidence="7">Lacks conserved residue(s) required for the propagation of feature annotation.</text>
</comment>
<evidence type="ECO:0000256" key="6">
    <source>
        <dbReference type="ARBA" id="ARBA00023239"/>
    </source>
</evidence>
<feature type="binding site" evidence="7">
    <location>
        <position position="10"/>
    </location>
    <ligand>
        <name>a divalent metal cation</name>
        <dbReference type="ChEBI" id="CHEBI:60240"/>
    </ligand>
</feature>
<feature type="binding site" evidence="7">
    <location>
        <begin position="58"/>
        <end position="60"/>
    </location>
    <ligand>
        <name>4-CDP-2-C-methyl-D-erythritol 2-phosphate</name>
        <dbReference type="ChEBI" id="CHEBI:57919"/>
    </ligand>
</feature>
<dbReference type="InterPro" id="IPR020555">
    <property type="entry name" value="MECDP_synthase_CS"/>
</dbReference>
<keyword evidence="6 7" id="KW-0456">Lyase</keyword>
<name>A0ABS8PYU2_9BACT</name>
<keyword evidence="4 7" id="KW-0479">Metal-binding</keyword>
<dbReference type="EMBL" id="JAJNEC010000008">
    <property type="protein sequence ID" value="MCD2426223.1"/>
    <property type="molecule type" value="Genomic_DNA"/>
</dbReference>
<evidence type="ECO:0000256" key="1">
    <source>
        <dbReference type="ARBA" id="ARBA00000200"/>
    </source>
</evidence>
<evidence type="ECO:0000256" key="8">
    <source>
        <dbReference type="RuleBase" id="RU004395"/>
    </source>
</evidence>
<evidence type="ECO:0000256" key="4">
    <source>
        <dbReference type="ARBA" id="ARBA00022723"/>
    </source>
</evidence>
<comment type="cofactor">
    <cofactor evidence="7">
        <name>a divalent metal cation</name>
        <dbReference type="ChEBI" id="CHEBI:60240"/>
    </cofactor>
    <text evidence="7">Binds 1 divalent metal cation per subunit.</text>
</comment>
<evidence type="ECO:0000313" key="11">
    <source>
        <dbReference type="Proteomes" id="UP001199816"/>
    </source>
</evidence>
<comment type="function">
    <text evidence="7">Involved in the biosynthesis of isopentenyl diphosphate (IPP) and dimethylallyl diphosphate (DMAPP), two major building blocks of isoprenoid compounds. Catalyzes the conversion of 4-diphosphocytidyl-2-C-methyl-D-erythritol 2-phosphate (CDP-ME2P) to 2-C-methyl-D-erythritol 2,4-cyclodiphosphate (ME-CPP) with a corresponding release of cytidine 5-monophosphate (CMP).</text>
</comment>
<feature type="binding site" evidence="7">
    <location>
        <begin position="10"/>
        <end position="12"/>
    </location>
    <ligand>
        <name>4-CDP-2-C-methyl-D-erythritol 2-phosphate</name>
        <dbReference type="ChEBI" id="CHEBI:57919"/>
    </ligand>
</feature>
<evidence type="ECO:0000259" key="9">
    <source>
        <dbReference type="Pfam" id="PF02542"/>
    </source>
</evidence>
<reference evidence="10 11" key="1">
    <citation type="submission" date="2021-11" db="EMBL/GenBank/DDBJ databases">
        <title>Genomic of Niabella pedocola.</title>
        <authorList>
            <person name="Wu T."/>
        </authorList>
    </citation>
    <scope>NUCLEOTIDE SEQUENCE [LARGE SCALE GENOMIC DNA]</scope>
    <source>
        <strain evidence="10 11">JCM 31011</strain>
    </source>
</reference>
<sequence>MSFRIGSGIDFHQFAEGRDLWIGGIRVPHHKGALGHSDADVLLHAICDALLGALSLGDIGVHFPNNDPRYKDIDSKILLKETVGLIAERGYSVVNVDSTLCLQEPKIKKFVPAMQETIAAILEVTSADVSIKATTTEEMGAIGREEGLMAMATVLLQKK</sequence>
<keyword evidence="5 7" id="KW-0414">Isoprene biosynthesis</keyword>
<dbReference type="PANTHER" id="PTHR43181">
    <property type="entry name" value="2-C-METHYL-D-ERYTHRITOL 2,4-CYCLODIPHOSPHATE SYNTHASE, CHLOROPLASTIC"/>
    <property type="match status" value="1"/>
</dbReference>
<comment type="pathway">
    <text evidence="2 7">Isoprenoid biosynthesis; isopentenyl diphosphate biosynthesis via DXP pathway; isopentenyl diphosphate from 1-deoxy-D-xylulose 5-phosphate: step 4/6.</text>
</comment>
<dbReference type="SUPFAM" id="SSF69765">
    <property type="entry name" value="IpsF-like"/>
    <property type="match status" value="1"/>
</dbReference>
<evidence type="ECO:0000256" key="5">
    <source>
        <dbReference type="ARBA" id="ARBA00023229"/>
    </source>
</evidence>
<feature type="binding site" evidence="7">
    <location>
        <begin position="134"/>
        <end position="137"/>
    </location>
    <ligand>
        <name>4-CDP-2-C-methyl-D-erythritol 2-phosphate</name>
        <dbReference type="ChEBI" id="CHEBI:57919"/>
    </ligand>
</feature>
<comment type="similarity">
    <text evidence="7 8">Belongs to the IspF family.</text>
</comment>
<feature type="binding site" evidence="7">
    <location>
        <position position="144"/>
    </location>
    <ligand>
        <name>4-CDP-2-C-methyl-D-erythritol 2-phosphate</name>
        <dbReference type="ChEBI" id="CHEBI:57919"/>
    </ligand>
</feature>
<organism evidence="10 11">
    <name type="scientific">Niabella pedocola</name>
    <dbReference type="NCBI Taxonomy" id="1752077"/>
    <lineage>
        <taxon>Bacteria</taxon>
        <taxon>Pseudomonadati</taxon>
        <taxon>Bacteroidota</taxon>
        <taxon>Chitinophagia</taxon>
        <taxon>Chitinophagales</taxon>
        <taxon>Chitinophagaceae</taxon>
        <taxon>Niabella</taxon>
    </lineage>
</organism>
<comment type="subunit">
    <text evidence="7">Homotrimer.</text>
</comment>
<feature type="binding site" evidence="7">
    <location>
        <position position="12"/>
    </location>
    <ligand>
        <name>a divalent metal cation</name>
        <dbReference type="ChEBI" id="CHEBI:60240"/>
    </ligand>
</feature>
<comment type="catalytic activity">
    <reaction evidence="1 7 8">
        <text>4-CDP-2-C-methyl-D-erythritol 2-phosphate = 2-C-methyl-D-erythritol 2,4-cyclic diphosphate + CMP</text>
        <dbReference type="Rhea" id="RHEA:23864"/>
        <dbReference type="ChEBI" id="CHEBI:57919"/>
        <dbReference type="ChEBI" id="CHEBI:58483"/>
        <dbReference type="ChEBI" id="CHEBI:60377"/>
        <dbReference type="EC" id="4.6.1.12"/>
    </reaction>
</comment>
<dbReference type="Pfam" id="PF02542">
    <property type="entry name" value="YgbB"/>
    <property type="match status" value="1"/>
</dbReference>
<dbReference type="CDD" id="cd00554">
    <property type="entry name" value="MECDP_synthase"/>
    <property type="match status" value="1"/>
</dbReference>
<dbReference type="RefSeq" id="WP_231008811.1">
    <property type="nucleotide sequence ID" value="NZ_JAJNEC010000008.1"/>
</dbReference>
<dbReference type="PANTHER" id="PTHR43181:SF1">
    <property type="entry name" value="2-C-METHYL-D-ERYTHRITOL 2,4-CYCLODIPHOSPHATE SYNTHASE, CHLOROPLASTIC"/>
    <property type="match status" value="1"/>
</dbReference>
<evidence type="ECO:0000313" key="10">
    <source>
        <dbReference type="EMBL" id="MCD2426223.1"/>
    </source>
</evidence>
<evidence type="ECO:0000256" key="7">
    <source>
        <dbReference type="HAMAP-Rule" id="MF_00107"/>
    </source>
</evidence>
<evidence type="ECO:0000256" key="2">
    <source>
        <dbReference type="ARBA" id="ARBA00004709"/>
    </source>
</evidence>
<dbReference type="HAMAP" id="MF_00107">
    <property type="entry name" value="IspF"/>
    <property type="match status" value="1"/>
</dbReference>
<gene>
    <name evidence="7 10" type="primary">ispF</name>
    <name evidence="10" type="ORF">LQ567_25785</name>
</gene>
<dbReference type="PROSITE" id="PS01350">
    <property type="entry name" value="ISPF"/>
    <property type="match status" value="1"/>
</dbReference>
<dbReference type="Gene3D" id="3.30.1330.50">
    <property type="entry name" value="2-C-methyl-D-erythritol 2,4-cyclodiphosphate synthase"/>
    <property type="match status" value="1"/>
</dbReference>
<dbReference type="EC" id="4.6.1.12" evidence="3 7"/>
<feature type="binding site" evidence="7">
    <location>
        <begin position="63"/>
        <end position="67"/>
    </location>
    <ligand>
        <name>4-CDP-2-C-methyl-D-erythritol 2-phosphate</name>
        <dbReference type="ChEBI" id="CHEBI:57919"/>
    </ligand>
</feature>
<dbReference type="InterPro" id="IPR036571">
    <property type="entry name" value="MECDP_synthase_sf"/>
</dbReference>
<feature type="binding site" evidence="7">
    <location>
        <begin position="36"/>
        <end position="37"/>
    </location>
    <ligand>
        <name>4-CDP-2-C-methyl-D-erythritol 2-phosphate</name>
        <dbReference type="ChEBI" id="CHEBI:57919"/>
    </ligand>
</feature>
<feature type="binding site" evidence="7">
    <location>
        <position position="44"/>
    </location>
    <ligand>
        <name>a divalent metal cation</name>
        <dbReference type="ChEBI" id="CHEBI:60240"/>
    </ligand>
</feature>
<comment type="caution">
    <text evidence="10">The sequence shown here is derived from an EMBL/GenBank/DDBJ whole genome shotgun (WGS) entry which is preliminary data.</text>
</comment>